<dbReference type="AlphaFoldDB" id="A0A6C0KQ46"/>
<name>A0A6C0KQ46_9ZZZZ</name>
<organism evidence="1">
    <name type="scientific">viral metagenome</name>
    <dbReference type="NCBI Taxonomy" id="1070528"/>
    <lineage>
        <taxon>unclassified sequences</taxon>
        <taxon>metagenomes</taxon>
        <taxon>organismal metagenomes</taxon>
    </lineage>
</organism>
<reference evidence="1" key="1">
    <citation type="journal article" date="2020" name="Nature">
        <title>Giant virus diversity and host interactions through global metagenomics.</title>
        <authorList>
            <person name="Schulz F."/>
            <person name="Roux S."/>
            <person name="Paez-Espino D."/>
            <person name="Jungbluth S."/>
            <person name="Walsh D.A."/>
            <person name="Denef V.J."/>
            <person name="McMahon K.D."/>
            <person name="Konstantinidis K.T."/>
            <person name="Eloe-Fadrosh E.A."/>
            <person name="Kyrpides N.C."/>
            <person name="Woyke T."/>
        </authorList>
    </citation>
    <scope>NUCLEOTIDE SEQUENCE</scope>
    <source>
        <strain evidence="1">GVMAG-S-3300013014-136</strain>
    </source>
</reference>
<proteinExistence type="predicted"/>
<sequence length="125" mass="14781">MSSKLQILSDFKTSLVGFLDELIQQFPEEGDLIVLRIFLADQVPTEEIMKTFCEKCLPLKDVIKRRDQSFFLSNNVLFEKIDQNKVNHFKKLWTSPKLDDDDRCVIWAWYDNFVALSEKYQKIQA</sequence>
<protein>
    <submittedName>
        <fullName evidence="1">Uncharacterized protein</fullName>
    </submittedName>
</protein>
<dbReference type="EMBL" id="MN740962">
    <property type="protein sequence ID" value="QHU20125.1"/>
    <property type="molecule type" value="Genomic_DNA"/>
</dbReference>
<evidence type="ECO:0000313" key="1">
    <source>
        <dbReference type="EMBL" id="QHU20125.1"/>
    </source>
</evidence>
<accession>A0A6C0KQ46</accession>